<name>A0A2M9ZPR3_9LEPT</name>
<evidence type="ECO:0000313" key="4">
    <source>
        <dbReference type="EMBL" id="PJZ70956.1"/>
    </source>
</evidence>
<dbReference type="PRINTS" id="PR00793">
    <property type="entry name" value="PROAMNOPTASE"/>
</dbReference>
<dbReference type="Proteomes" id="UP000231962">
    <property type="component" value="Unassembled WGS sequence"/>
</dbReference>
<dbReference type="Pfam" id="PF00561">
    <property type="entry name" value="Abhydrolase_1"/>
    <property type="match status" value="1"/>
</dbReference>
<organism evidence="5 7">
    <name type="scientific">Leptospira perolatii</name>
    <dbReference type="NCBI Taxonomy" id="2023191"/>
    <lineage>
        <taxon>Bacteria</taxon>
        <taxon>Pseudomonadati</taxon>
        <taxon>Spirochaetota</taxon>
        <taxon>Spirochaetia</taxon>
        <taxon>Leptospirales</taxon>
        <taxon>Leptospiraceae</taxon>
        <taxon>Leptospira</taxon>
    </lineage>
</organism>
<evidence type="ECO:0000256" key="2">
    <source>
        <dbReference type="ARBA" id="ARBA00022801"/>
    </source>
</evidence>
<dbReference type="GO" id="GO:0008233">
    <property type="term" value="F:peptidase activity"/>
    <property type="evidence" value="ECO:0007669"/>
    <property type="project" value="InterPro"/>
</dbReference>
<dbReference type="SUPFAM" id="SSF53474">
    <property type="entry name" value="alpha/beta-Hydrolases"/>
    <property type="match status" value="1"/>
</dbReference>
<dbReference type="EMBL" id="NPDY01000002">
    <property type="protein sequence ID" value="PJZ70956.1"/>
    <property type="molecule type" value="Genomic_DNA"/>
</dbReference>
<dbReference type="AlphaFoldDB" id="A0A2M9ZPR3"/>
<comment type="caution">
    <text evidence="5">The sequence shown here is derived from an EMBL/GenBank/DDBJ whole genome shotgun (WGS) entry which is preliminary data.</text>
</comment>
<evidence type="ECO:0000259" key="3">
    <source>
        <dbReference type="Pfam" id="PF00561"/>
    </source>
</evidence>
<dbReference type="EMBL" id="NPDZ01000003">
    <property type="protein sequence ID" value="PJZ74024.1"/>
    <property type="molecule type" value="Genomic_DNA"/>
</dbReference>
<dbReference type="InterPro" id="IPR000073">
    <property type="entry name" value="AB_hydrolase_1"/>
</dbReference>
<dbReference type="PANTHER" id="PTHR43194">
    <property type="entry name" value="HYDROLASE ALPHA/BETA FOLD FAMILY"/>
    <property type="match status" value="1"/>
</dbReference>
<feature type="domain" description="AB hydrolase-1" evidence="3">
    <location>
        <begin position="2"/>
        <end position="268"/>
    </location>
</feature>
<comment type="similarity">
    <text evidence="1">Belongs to the peptidase S33 family.</text>
</comment>
<dbReference type="Gene3D" id="3.40.50.1820">
    <property type="entry name" value="alpha/beta hydrolase"/>
    <property type="match status" value="1"/>
</dbReference>
<accession>A0A2M9ZPR3</accession>
<proteinExistence type="inferred from homology"/>
<evidence type="ECO:0000313" key="7">
    <source>
        <dbReference type="Proteomes" id="UP000231990"/>
    </source>
</evidence>
<dbReference type="GO" id="GO:0006508">
    <property type="term" value="P:proteolysis"/>
    <property type="evidence" value="ECO:0007669"/>
    <property type="project" value="InterPro"/>
</dbReference>
<dbReference type="InterPro" id="IPR050228">
    <property type="entry name" value="Carboxylesterase_BioH"/>
</dbReference>
<dbReference type="OrthoDB" id="53505at2"/>
<dbReference type="PANTHER" id="PTHR43194:SF2">
    <property type="entry name" value="PEROXISOMAL MEMBRANE PROTEIN LPX1"/>
    <property type="match status" value="1"/>
</dbReference>
<evidence type="ECO:0000313" key="6">
    <source>
        <dbReference type="Proteomes" id="UP000231962"/>
    </source>
</evidence>
<reference evidence="6 7" key="1">
    <citation type="submission" date="2017-07" db="EMBL/GenBank/DDBJ databases">
        <title>Leptospira spp. isolated from tropical soils.</title>
        <authorList>
            <person name="Thibeaux R."/>
            <person name="Iraola G."/>
            <person name="Ferres I."/>
            <person name="Bierque E."/>
            <person name="Girault D."/>
            <person name="Soupe-Gilbert M.-E."/>
            <person name="Picardeau M."/>
            <person name="Goarant C."/>
        </authorList>
    </citation>
    <scope>NUCLEOTIDE SEQUENCE [LARGE SCALE GENOMIC DNA]</scope>
    <source>
        <strain evidence="5 7">FH1-B-B1</strain>
        <strain evidence="4 6">FH1-B-C1</strain>
    </source>
</reference>
<evidence type="ECO:0000256" key="1">
    <source>
        <dbReference type="ARBA" id="ARBA00010088"/>
    </source>
</evidence>
<dbReference type="Proteomes" id="UP000231990">
    <property type="component" value="Unassembled WGS sequence"/>
</dbReference>
<keyword evidence="6" id="KW-1185">Reference proteome</keyword>
<sequence>MLLFLHGGPGTAQIAFSRKTQQRLEDHFVVVNWDQRGAGRSYSSSLRKEDMVIDQMVADAEQVVEYLLKRFGQTKLFLVGHSWGSVLGIKLISKRPELFLAYIGIGQVVNMVRGENLSYEFALKEAKKTGNSRAVEELSRIGNPPYRKLSDAGVQRKWLSAFHGDAIQASTINVLLKNLSWKDLRLIDIYKFIRGTIFSLSCLDDELMKVDFLKEIVRLEVPVFFGCGRRDYTTPFELVTEFAERLIAPKKEIIWFEHSAHLPNFEEPEKFSDLCISLLKI</sequence>
<evidence type="ECO:0000313" key="5">
    <source>
        <dbReference type="EMBL" id="PJZ74024.1"/>
    </source>
</evidence>
<protein>
    <submittedName>
        <fullName evidence="5">Alpha/beta hydrolase</fullName>
    </submittedName>
</protein>
<dbReference type="InterPro" id="IPR029058">
    <property type="entry name" value="AB_hydrolase_fold"/>
</dbReference>
<dbReference type="InterPro" id="IPR002410">
    <property type="entry name" value="Peptidase_S33"/>
</dbReference>
<keyword evidence="2 5" id="KW-0378">Hydrolase</keyword>
<gene>
    <name evidence="4" type="ORF">CH360_04965</name>
    <name evidence="5" type="ORF">CH373_06235</name>
</gene>